<dbReference type="Pfam" id="PF00884">
    <property type="entry name" value="Sulfatase"/>
    <property type="match status" value="1"/>
</dbReference>
<name>A0A4Q1SIZ4_9BACT</name>
<keyword evidence="4" id="KW-0106">Calcium</keyword>
<keyword evidence="2" id="KW-0479">Metal-binding</keyword>
<evidence type="ECO:0000313" key="8">
    <source>
        <dbReference type="EMBL" id="RXS97594.1"/>
    </source>
</evidence>
<gene>
    <name evidence="8" type="ORF">ESZ00_06835</name>
</gene>
<dbReference type="Gene3D" id="3.30.1120.10">
    <property type="match status" value="1"/>
</dbReference>
<accession>A0A4Q1SIZ4</accession>
<comment type="similarity">
    <text evidence="1">Belongs to the sulfatase family.</text>
</comment>
<feature type="domain" description="Sulfatase N-terminal" evidence="7">
    <location>
        <begin position="66"/>
        <end position="479"/>
    </location>
</feature>
<keyword evidence="9" id="KW-1185">Reference proteome</keyword>
<dbReference type="GO" id="GO:0046872">
    <property type="term" value="F:metal ion binding"/>
    <property type="evidence" value="ECO:0007669"/>
    <property type="project" value="UniProtKB-KW"/>
</dbReference>
<dbReference type="InterPro" id="IPR017850">
    <property type="entry name" value="Alkaline_phosphatase_core_sf"/>
</dbReference>
<evidence type="ECO:0000256" key="5">
    <source>
        <dbReference type="SAM" id="MobiDB-lite"/>
    </source>
</evidence>
<evidence type="ECO:0000256" key="1">
    <source>
        <dbReference type="ARBA" id="ARBA00008779"/>
    </source>
</evidence>
<dbReference type="OrthoDB" id="9762324at2"/>
<dbReference type="CDD" id="cd16025">
    <property type="entry name" value="PAS_like"/>
    <property type="match status" value="1"/>
</dbReference>
<dbReference type="AlphaFoldDB" id="A0A4Q1SIZ4"/>
<dbReference type="PROSITE" id="PS00523">
    <property type="entry name" value="SULFATASE_1"/>
    <property type="match status" value="1"/>
</dbReference>
<protein>
    <submittedName>
        <fullName evidence="8">Arylsulfatase</fullName>
    </submittedName>
</protein>
<dbReference type="PANTHER" id="PTHR42693">
    <property type="entry name" value="ARYLSULFATASE FAMILY MEMBER"/>
    <property type="match status" value="1"/>
</dbReference>
<evidence type="ECO:0000256" key="6">
    <source>
        <dbReference type="SAM" id="SignalP"/>
    </source>
</evidence>
<dbReference type="PANTHER" id="PTHR42693:SF43">
    <property type="entry name" value="BLL2667 PROTEIN"/>
    <property type="match status" value="1"/>
</dbReference>
<keyword evidence="6" id="KW-0732">Signal</keyword>
<feature type="signal peptide" evidence="6">
    <location>
        <begin position="1"/>
        <end position="22"/>
    </location>
</feature>
<dbReference type="InterPro" id="IPR024607">
    <property type="entry name" value="Sulfatase_CS"/>
</dbReference>
<dbReference type="SUPFAM" id="SSF53649">
    <property type="entry name" value="Alkaline phosphatase-like"/>
    <property type="match status" value="1"/>
</dbReference>
<reference evidence="8 9" key="1">
    <citation type="journal article" date="2016" name="Int. J. Syst. Evol. Microbiol.">
        <title>Acidipila dinghuensis sp. nov., an acidobacterium isolated from forest soil.</title>
        <authorList>
            <person name="Jiang Y.W."/>
            <person name="Wang J."/>
            <person name="Chen M.H."/>
            <person name="Lv Y.Y."/>
            <person name="Qiu L.H."/>
        </authorList>
    </citation>
    <scope>NUCLEOTIDE SEQUENCE [LARGE SCALE GENOMIC DNA]</scope>
    <source>
        <strain evidence="8 9">DHOF10</strain>
    </source>
</reference>
<sequence length="792" mass="86671">MKRRKKLGLLLSSTLAAQSWHAVWAREDQAPKNHVQDATAGEAGREEHPAPQAGWPEPPRAHSGSPNIVLILVDDVGFGTTTAFGGPISTPNFDRLAASGLKYNNFHVNSLCSPTRSALLTGYNNHEVGFGTVAEAATDYPGYNSLLPEDITPVAEVLKENGYSTAAVGKWHNTPTWQVSPAGPFDRWPTGRWGFEHFYGFLAGADNQYYTRIYRDQTPVEPKATPEQGYHFTTDITNDAIKWLHQHDAVAQDKPFFLYYATGATHTPHQVAQKWIDKYKGKFDQGWDVIRQQSFDRQKALGVIPANAELTPRPDTLPAWDSLTPQQKKLLAHEAEVYAGFTEQTDYEIGRLLDAIREEGQADNTIVIEIFGDNGASAEGGPDGTDAQDVNGKPLSIDARLDAAGALGSEVYMNHFAAAWAWALTSPFQGTKQDASHLGGTTDPLVISWPGHISDKGGLRTQFAHVNDIAPTLYQLTGITPPDTHDGVKQLPLEGTSLAYTFDHPNEPSHHHVQYFATSGNRGIYKDGWWAGDLYHETWERNAALFSGNNKEPDTHPWELYNINEDYSQAHDLAATHPEKLKELQALFRQEAERNHVYPLLPGIDPYPTGQLKGQKVFTYRAGVDRIVPRIAPNVAGRSYTITADIDVPASGAEGVIFAQGSRYGGLTLFVKDNRVIYEINAHGNRSGQIVSSEPLAPGKAHIVVDITPRKNPEEPKKNPPVRPFFAPPPAPGTGQLSINGKAAGQGDFANVVVSSNETLDIGSDLGSPVSPDYKSPNRFTGSIDTVTVEIH</sequence>
<dbReference type="InterPro" id="IPR000917">
    <property type="entry name" value="Sulfatase_N"/>
</dbReference>
<comment type="caution">
    <text evidence="8">The sequence shown here is derived from an EMBL/GenBank/DDBJ whole genome shotgun (WGS) entry which is preliminary data.</text>
</comment>
<dbReference type="InterPro" id="IPR050738">
    <property type="entry name" value="Sulfatase"/>
</dbReference>
<feature type="chain" id="PRO_5020597270" evidence="6">
    <location>
        <begin position="23"/>
        <end position="792"/>
    </location>
</feature>
<evidence type="ECO:0000256" key="3">
    <source>
        <dbReference type="ARBA" id="ARBA00022801"/>
    </source>
</evidence>
<dbReference type="Gene3D" id="3.40.720.10">
    <property type="entry name" value="Alkaline Phosphatase, subunit A"/>
    <property type="match status" value="1"/>
</dbReference>
<evidence type="ECO:0000256" key="4">
    <source>
        <dbReference type="ARBA" id="ARBA00022837"/>
    </source>
</evidence>
<dbReference type="Proteomes" id="UP000290253">
    <property type="component" value="Unassembled WGS sequence"/>
</dbReference>
<evidence type="ECO:0000256" key="2">
    <source>
        <dbReference type="ARBA" id="ARBA00022723"/>
    </source>
</evidence>
<feature type="region of interest" description="Disordered" evidence="5">
    <location>
        <begin position="28"/>
        <end position="62"/>
    </location>
</feature>
<dbReference type="PROSITE" id="PS00149">
    <property type="entry name" value="SULFATASE_2"/>
    <property type="match status" value="1"/>
</dbReference>
<evidence type="ECO:0000259" key="7">
    <source>
        <dbReference type="Pfam" id="PF00884"/>
    </source>
</evidence>
<dbReference type="EMBL" id="SDMK01000001">
    <property type="protein sequence ID" value="RXS97594.1"/>
    <property type="molecule type" value="Genomic_DNA"/>
</dbReference>
<dbReference type="GO" id="GO:0016787">
    <property type="term" value="F:hydrolase activity"/>
    <property type="evidence" value="ECO:0007669"/>
    <property type="project" value="UniProtKB-KW"/>
</dbReference>
<proteinExistence type="inferred from homology"/>
<organism evidence="8 9">
    <name type="scientific">Silvibacterium dinghuense</name>
    <dbReference type="NCBI Taxonomy" id="1560006"/>
    <lineage>
        <taxon>Bacteria</taxon>
        <taxon>Pseudomonadati</taxon>
        <taxon>Acidobacteriota</taxon>
        <taxon>Terriglobia</taxon>
        <taxon>Terriglobales</taxon>
        <taxon>Acidobacteriaceae</taxon>
        <taxon>Silvibacterium</taxon>
    </lineage>
</organism>
<evidence type="ECO:0000313" key="9">
    <source>
        <dbReference type="Proteomes" id="UP000290253"/>
    </source>
</evidence>
<keyword evidence="3" id="KW-0378">Hydrolase</keyword>
<dbReference type="RefSeq" id="WP_129207373.1">
    <property type="nucleotide sequence ID" value="NZ_BMGU01000001.1"/>
</dbReference>